<reference evidence="3" key="1">
    <citation type="submission" date="2018-11" db="EMBL/GenBank/DDBJ databases">
        <authorList>
            <person name="Alioto T."/>
            <person name="Alioto T."/>
        </authorList>
    </citation>
    <scope>NUCLEOTIDE SEQUENCE</scope>
</reference>
<protein>
    <recommendedName>
        <fullName evidence="2">Methyltransferase domain-containing protein</fullName>
    </recommendedName>
</protein>
<evidence type="ECO:0000313" key="4">
    <source>
        <dbReference type="Proteomes" id="UP000596742"/>
    </source>
</evidence>
<proteinExistence type="predicted"/>
<feature type="domain" description="Methyltransferase" evidence="2">
    <location>
        <begin position="440"/>
        <end position="522"/>
    </location>
</feature>
<dbReference type="EMBL" id="UYJE01007251">
    <property type="protein sequence ID" value="VDI53042.1"/>
    <property type="molecule type" value="Genomic_DNA"/>
</dbReference>
<dbReference type="InterPro" id="IPR052220">
    <property type="entry name" value="METTL25"/>
</dbReference>
<organism evidence="3 4">
    <name type="scientific">Mytilus galloprovincialis</name>
    <name type="common">Mediterranean mussel</name>
    <dbReference type="NCBI Taxonomy" id="29158"/>
    <lineage>
        <taxon>Eukaryota</taxon>
        <taxon>Metazoa</taxon>
        <taxon>Spiralia</taxon>
        <taxon>Lophotrochozoa</taxon>
        <taxon>Mollusca</taxon>
        <taxon>Bivalvia</taxon>
        <taxon>Autobranchia</taxon>
        <taxon>Pteriomorphia</taxon>
        <taxon>Mytilida</taxon>
        <taxon>Mytiloidea</taxon>
        <taxon>Mytilidae</taxon>
        <taxon>Mytilinae</taxon>
        <taxon>Mytilus</taxon>
    </lineage>
</organism>
<sequence>MNVVNYLTKDFSYALSQNKGNPENLRKVLKSIIPHAFGDHILCDKTWCQYHKNPDTYKHKSLPYGKNLTGEELRNELNKLFDIYASNSEKLSHLGSSQGNESLNNMIALKAPKAKHFGGSESLAFRVASGVAQKNEGRSYITEAKTTRTAKLKRLSKKGRKIKKEKSKEIREGKTYESGVSSATSFTNTDDNIIEFIPPPEPEAEAWPIPLKETTCVYFDLETTGFDGVINVTCELDNSTESMDNFKYIIKNLSDQGIIHNNKQSKARDITPANTSGHIESADDSFKSSDNLSNDIGPLKSEYLGKSSSSYFTDNLADSVKPSSGDNNCGCHDNNLSYDSVSKDSISVDNCHTCHSKNSDAISISSLSISSNNDKKTSICDNCCHDISHTEEIGCSHRLNKGSTDNLTNDKKTSSICDKCTLSDENHDHMNVKKMCDTGEKCTFRDEKLDHTNVKKTSCENCSLSDNIETCDSSAPCHDVPSILMIGLHCCGDLTPTMMKFFSSLDDIKGLCCVSCCYHRMKYDETQKRFDNFPLSTTLKTVLKNKKTWSLNSYAMRLAAQETRSRWRNQTTQDHEYHTKNVAYRGILEVFIKQELCDHSKLFRKLTRKGDMASFTTYVEAIVKRTTLNAYEGEIDGEIMKGKLEKIYSQYKKYFMYIEPFTALQVLIQPVLETLIYLDRQMWLEEHTHRTSVVSVFDDSISPRNLALIAVKT</sequence>
<keyword evidence="4" id="KW-1185">Reference proteome</keyword>
<comment type="caution">
    <text evidence="3">The sequence shown here is derived from an EMBL/GenBank/DDBJ whole genome shotgun (WGS) entry which is preliminary data.</text>
</comment>
<name>A0A8B6FQI0_MYTGA</name>
<dbReference type="AlphaFoldDB" id="A0A8B6FQI0"/>
<dbReference type="OrthoDB" id="10258156at2759"/>
<dbReference type="Proteomes" id="UP000596742">
    <property type="component" value="Unassembled WGS sequence"/>
</dbReference>
<evidence type="ECO:0000313" key="3">
    <source>
        <dbReference type="EMBL" id="VDI53042.1"/>
    </source>
</evidence>
<accession>A0A8B6FQI0</accession>
<feature type="region of interest" description="Disordered" evidence="1">
    <location>
        <begin position="264"/>
        <end position="287"/>
    </location>
</feature>
<dbReference type="InterPro" id="IPR025714">
    <property type="entry name" value="Methyltranfer_dom"/>
</dbReference>
<dbReference type="PANTHER" id="PTHR12496:SF0">
    <property type="entry name" value="METHYLTRANSFERASE DOMAIN-CONTAINING PROTEIN"/>
    <property type="match status" value="1"/>
</dbReference>
<dbReference type="PANTHER" id="PTHR12496">
    <property type="entry name" value="CGI-41 METHYLTRANSFERASE"/>
    <property type="match status" value="1"/>
</dbReference>
<dbReference type="Pfam" id="PF13679">
    <property type="entry name" value="Methyltransf_32"/>
    <property type="match status" value="1"/>
</dbReference>
<evidence type="ECO:0000259" key="2">
    <source>
        <dbReference type="Pfam" id="PF13679"/>
    </source>
</evidence>
<gene>
    <name evidence="3" type="ORF">MGAL_10B037545</name>
</gene>
<evidence type="ECO:0000256" key="1">
    <source>
        <dbReference type="SAM" id="MobiDB-lite"/>
    </source>
</evidence>